<evidence type="ECO:0000256" key="1">
    <source>
        <dbReference type="ARBA" id="ARBA00005721"/>
    </source>
</evidence>
<proteinExistence type="inferred from homology"/>
<evidence type="ECO:0000256" key="2">
    <source>
        <dbReference type="SAM" id="MobiDB-lite"/>
    </source>
</evidence>
<dbReference type="AlphaFoldDB" id="A0AAI8ZG74"/>
<comment type="similarity">
    <text evidence="1">Belongs to the asp23 family.</text>
</comment>
<dbReference type="Pfam" id="PF03780">
    <property type="entry name" value="Asp23"/>
    <property type="match status" value="1"/>
</dbReference>
<dbReference type="InterPro" id="IPR005531">
    <property type="entry name" value="Asp23"/>
</dbReference>
<name>A0AAI8ZG74_9MICO</name>
<dbReference type="PANTHER" id="PTHR34297">
    <property type="entry name" value="HYPOTHETICAL CYTOSOLIC PROTEIN-RELATED"/>
    <property type="match status" value="1"/>
</dbReference>
<dbReference type="Proteomes" id="UP000012170">
    <property type="component" value="Chromosome"/>
</dbReference>
<evidence type="ECO:0000313" key="3">
    <source>
        <dbReference type="EMBL" id="CCE74402.1"/>
    </source>
</evidence>
<reference evidence="4" key="2">
    <citation type="submission" date="2013-04" db="EMBL/GenBank/DDBJ databases">
        <title>The genome sequence of the maize-pathogen Clavibacter michiganensis subsp. nebraskensis.</title>
        <authorList>
            <person name="Gartemann K.H."/>
            <person name="Blom J."/>
            <person name="Dreiseikelmann B."/>
            <person name="Fluegel M."/>
            <person name="Jaenicke S."/>
            <person name="Linke B."/>
            <person name="Sczcepanowski R."/>
            <person name="Wittmann J."/>
            <person name="Goesmann A."/>
            <person name="Puehler A."/>
            <person name="Eichenlaub R."/>
            <person name="Rueckert C."/>
        </authorList>
    </citation>
    <scope>NUCLEOTIDE SEQUENCE [LARGE SCALE GENOMIC DNA]</scope>
    <source>
        <strain evidence="4">NCPPB 2581</strain>
    </source>
</reference>
<evidence type="ECO:0008006" key="5">
    <source>
        <dbReference type="Google" id="ProtNLM"/>
    </source>
</evidence>
<dbReference type="KEGG" id="cmc:CMN_00435"/>
<dbReference type="EMBL" id="HE614873">
    <property type="protein sequence ID" value="CCE74402.1"/>
    <property type="molecule type" value="Genomic_DNA"/>
</dbReference>
<evidence type="ECO:0000313" key="4">
    <source>
        <dbReference type="Proteomes" id="UP000012170"/>
    </source>
</evidence>
<gene>
    <name evidence="3" type="ORF">CMN_00435</name>
</gene>
<sequence>MTTTAAPGRPGITRRNRMSDTSTPTPADVTRVAPASTGFTGGVLAQGDTTVTDGVIAKVAGLAVRDIPGVHALGGGAARVIGQLRDRIGQTDLTQGIAVDAQEAGVAFEVTLVAEYGVPLQDVAADVRAAISDAVTELVGRPVTRVDVTVADIVMPGEGSDDAAEAPAV</sequence>
<organism evidence="3 4">
    <name type="scientific">Clavibacter nebraskensis NCPPB 2581</name>
    <dbReference type="NCBI Taxonomy" id="1097677"/>
    <lineage>
        <taxon>Bacteria</taxon>
        <taxon>Bacillati</taxon>
        <taxon>Actinomycetota</taxon>
        <taxon>Actinomycetes</taxon>
        <taxon>Micrococcales</taxon>
        <taxon>Microbacteriaceae</taxon>
        <taxon>Clavibacter</taxon>
    </lineage>
</organism>
<dbReference type="PANTHER" id="PTHR34297:SF3">
    <property type="entry name" value="ALKALINE SHOCK PROTEIN 23"/>
    <property type="match status" value="1"/>
</dbReference>
<accession>A0AAI8ZG74</accession>
<reference evidence="3 4" key="1">
    <citation type="submission" date="2011-11" db="EMBL/GenBank/DDBJ databases">
        <authorList>
            <person name="Gartemann K."/>
        </authorList>
    </citation>
    <scope>NUCLEOTIDE SEQUENCE [LARGE SCALE GENOMIC DNA]</scope>
    <source>
        <strain evidence="4">NCPPB 2581</strain>
    </source>
</reference>
<feature type="region of interest" description="Disordered" evidence="2">
    <location>
        <begin position="1"/>
        <end position="33"/>
    </location>
</feature>
<protein>
    <recommendedName>
        <fullName evidence="5">Asp23/Gls24 family envelope stress response protein</fullName>
    </recommendedName>
</protein>